<accession>A0AAJ0FV53</accession>
<dbReference type="InterPro" id="IPR045851">
    <property type="entry name" value="AMP-bd_C_sf"/>
</dbReference>
<evidence type="ECO:0000256" key="1">
    <source>
        <dbReference type="SAM" id="MobiDB-lite"/>
    </source>
</evidence>
<evidence type="ECO:0000313" key="3">
    <source>
        <dbReference type="Proteomes" id="UP001251528"/>
    </source>
</evidence>
<proteinExistence type="predicted"/>
<dbReference type="Gene3D" id="3.30.300.30">
    <property type="match status" value="1"/>
</dbReference>
<dbReference type="InterPro" id="IPR029063">
    <property type="entry name" value="SAM-dependent_MTases_sf"/>
</dbReference>
<reference evidence="2" key="1">
    <citation type="submission" date="2023-06" db="EMBL/GenBank/DDBJ databases">
        <title>Conoideocrella luteorostrata (Hypocreales: Clavicipitaceae), a potential biocontrol fungus for elongate hemlock scale in United States Christmas tree production areas.</title>
        <authorList>
            <person name="Barrett H."/>
            <person name="Lovett B."/>
            <person name="Macias A.M."/>
            <person name="Stajich J.E."/>
            <person name="Kasson M.T."/>
        </authorList>
    </citation>
    <scope>NUCLEOTIDE SEQUENCE</scope>
    <source>
        <strain evidence="2">ARSEF 14590</strain>
    </source>
</reference>
<feature type="compositionally biased region" description="Polar residues" evidence="1">
    <location>
        <begin position="500"/>
        <end position="518"/>
    </location>
</feature>
<dbReference type="Gene3D" id="3.40.50.150">
    <property type="entry name" value="Vaccinia Virus protein VP39"/>
    <property type="match status" value="1"/>
</dbReference>
<dbReference type="SUPFAM" id="SSF56801">
    <property type="entry name" value="Acetyl-CoA synthetase-like"/>
    <property type="match status" value="1"/>
</dbReference>
<protein>
    <recommendedName>
        <fullName evidence="4">Enniatin synthetase</fullName>
    </recommendedName>
</protein>
<feature type="region of interest" description="Disordered" evidence="1">
    <location>
        <begin position="499"/>
        <end position="521"/>
    </location>
</feature>
<dbReference type="AlphaFoldDB" id="A0AAJ0FV53"/>
<sequence length="553" mass="62633">MTDAQPLNLQENDVLRGRVKIGGHSVELAEIEDALRSPDFVKDAKAVLHQEQNGGEVKIMCLVTLNEEQCSGQAADNDLETQHVENWIGMFDSQVYSCFDDVSPEAMGRDFKGWKSMYNGSDIDRDEMNEWLDDAIETIIKIEPHRHILEIGTGSGMVLFNLVNRIDSYIGLEPSAKAFEFITSITQGMPSSMTSKIKMFNVTAASLSNLYECAFTPDIVVINSVVQYFPNQEYLLQVIRDILHISSVKTIFLGDIRSRALYRQFLAARTLCMTGDEVTPDEVQEVMASMEQSEPELLVNPAFFTGLVYLFPNEVEHVEVLPKKIHATNELSAFRYAVVVHIRARRIDKESNAATENQLHSQLQQHQTMIEEVDQDIWLDFMDNYLSYQSLSEHLQRLPKGSVVAVSNIPHSKSVFERFLVESLDGHDDDDDDWISRIREKSQRYPALSAVELAALARETGYQVEISWARQESQHGGLDAIFHPGKVANGQSRILFRFPTDSQGDGPQSQRHSIQPLSRQMDENIPRQLREILQARLLLPMVPVEVLVVDKIP</sequence>
<dbReference type="Proteomes" id="UP001251528">
    <property type="component" value="Unassembled WGS sequence"/>
</dbReference>
<evidence type="ECO:0000313" key="2">
    <source>
        <dbReference type="EMBL" id="KAK2603879.1"/>
    </source>
</evidence>
<evidence type="ECO:0008006" key="4">
    <source>
        <dbReference type="Google" id="ProtNLM"/>
    </source>
</evidence>
<dbReference type="EMBL" id="JASWJB010000054">
    <property type="protein sequence ID" value="KAK2603879.1"/>
    <property type="molecule type" value="Genomic_DNA"/>
</dbReference>
<keyword evidence="3" id="KW-1185">Reference proteome</keyword>
<organism evidence="2 3">
    <name type="scientific">Conoideocrella luteorostrata</name>
    <dbReference type="NCBI Taxonomy" id="1105319"/>
    <lineage>
        <taxon>Eukaryota</taxon>
        <taxon>Fungi</taxon>
        <taxon>Dikarya</taxon>
        <taxon>Ascomycota</taxon>
        <taxon>Pezizomycotina</taxon>
        <taxon>Sordariomycetes</taxon>
        <taxon>Hypocreomycetidae</taxon>
        <taxon>Hypocreales</taxon>
        <taxon>Clavicipitaceae</taxon>
        <taxon>Conoideocrella</taxon>
    </lineage>
</organism>
<comment type="caution">
    <text evidence="2">The sequence shown here is derived from an EMBL/GenBank/DDBJ whole genome shotgun (WGS) entry which is preliminary data.</text>
</comment>
<dbReference type="SUPFAM" id="SSF53335">
    <property type="entry name" value="S-adenosyl-L-methionine-dependent methyltransferases"/>
    <property type="match status" value="1"/>
</dbReference>
<name>A0AAJ0FV53_9HYPO</name>
<gene>
    <name evidence="2" type="ORF">QQS21_003914</name>
</gene>